<feature type="compositionally biased region" description="Basic and acidic residues" evidence="1">
    <location>
        <begin position="27"/>
        <end position="38"/>
    </location>
</feature>
<feature type="chain" id="PRO_5042811930" description="Dishevelled C-terminal domain-containing protein" evidence="2">
    <location>
        <begin position="26"/>
        <end position="143"/>
    </location>
</feature>
<organism evidence="3 4">
    <name type="scientific">Vreelandella titanicae</name>
    <dbReference type="NCBI Taxonomy" id="664683"/>
    <lineage>
        <taxon>Bacteria</taxon>
        <taxon>Pseudomonadati</taxon>
        <taxon>Pseudomonadota</taxon>
        <taxon>Gammaproteobacteria</taxon>
        <taxon>Oceanospirillales</taxon>
        <taxon>Halomonadaceae</taxon>
        <taxon>Vreelandella</taxon>
    </lineage>
</organism>
<feature type="compositionally biased region" description="Acidic residues" evidence="1">
    <location>
        <begin position="129"/>
        <end position="143"/>
    </location>
</feature>
<evidence type="ECO:0000256" key="2">
    <source>
        <dbReference type="SAM" id="SignalP"/>
    </source>
</evidence>
<name>A0AAP9T2W9_9GAMM</name>
<dbReference type="EMBL" id="CP054580">
    <property type="protein sequence ID" value="QKS26313.1"/>
    <property type="molecule type" value="Genomic_DNA"/>
</dbReference>
<feature type="region of interest" description="Disordered" evidence="1">
    <location>
        <begin position="27"/>
        <end position="143"/>
    </location>
</feature>
<reference evidence="3 4" key="1">
    <citation type="submission" date="2019-12" db="EMBL/GenBank/DDBJ databases">
        <title>Genome sequencing and assembly of endphytes of Porphyra tenera.</title>
        <authorList>
            <person name="Park J.M."/>
            <person name="Shin R."/>
            <person name="Jo S.H."/>
        </authorList>
    </citation>
    <scope>NUCLEOTIDE SEQUENCE [LARGE SCALE GENOMIC DNA]</scope>
    <source>
        <strain evidence="3 4">GPM3</strain>
    </source>
</reference>
<evidence type="ECO:0000256" key="1">
    <source>
        <dbReference type="SAM" id="MobiDB-lite"/>
    </source>
</evidence>
<sequence length="143" mass="15437">MRLTPWMLPLALSAALLTTTGYVFADSHESEGEQHEPMDDAALEEEYGIKAGSVKRDEDEGASSSDSEAANESARVREEEEEEEKNEEVATSEGEADVELEPGKSEDRNPEAGTGGTGSPEDAIHSSEEENSEDDEEGTDDNE</sequence>
<evidence type="ECO:0008006" key="5">
    <source>
        <dbReference type="Google" id="ProtNLM"/>
    </source>
</evidence>
<gene>
    <name evidence="3" type="ORF">FX987_04113</name>
</gene>
<dbReference type="AlphaFoldDB" id="A0AAP9T2W9"/>
<feature type="compositionally biased region" description="Basic and acidic residues" evidence="1">
    <location>
        <begin position="101"/>
        <end position="110"/>
    </location>
</feature>
<proteinExistence type="predicted"/>
<dbReference type="Proteomes" id="UP000509761">
    <property type="component" value="Chromosome"/>
</dbReference>
<accession>A0AAP9T2W9</accession>
<feature type="signal peptide" evidence="2">
    <location>
        <begin position="1"/>
        <end position="25"/>
    </location>
</feature>
<keyword evidence="4" id="KW-1185">Reference proteome</keyword>
<feature type="compositionally biased region" description="Low complexity" evidence="1">
    <location>
        <begin position="62"/>
        <end position="73"/>
    </location>
</feature>
<dbReference type="RefSeq" id="WP_022520989.1">
    <property type="nucleotide sequence ID" value="NZ_CP054580.1"/>
</dbReference>
<protein>
    <recommendedName>
        <fullName evidence="5">Dishevelled C-terminal domain-containing protein</fullName>
    </recommendedName>
</protein>
<evidence type="ECO:0000313" key="4">
    <source>
        <dbReference type="Proteomes" id="UP000509761"/>
    </source>
</evidence>
<evidence type="ECO:0000313" key="3">
    <source>
        <dbReference type="EMBL" id="QKS26313.1"/>
    </source>
</evidence>
<keyword evidence="2" id="KW-0732">Signal</keyword>